<dbReference type="GO" id="GO:0003676">
    <property type="term" value="F:nucleic acid binding"/>
    <property type="evidence" value="ECO:0007669"/>
    <property type="project" value="InterPro"/>
</dbReference>
<dbReference type="RefSeq" id="WP_107035947.1">
    <property type="nucleotide sequence ID" value="NZ_CAONGC010000004.1"/>
</dbReference>
<dbReference type="GeneID" id="93425104"/>
<dbReference type="CDD" id="cd06130">
    <property type="entry name" value="DNA_pol_III_epsilon_like"/>
    <property type="match status" value="1"/>
</dbReference>
<dbReference type="SUPFAM" id="SSF53098">
    <property type="entry name" value="Ribonuclease H-like"/>
    <property type="match status" value="1"/>
</dbReference>
<dbReference type="Pfam" id="PF00929">
    <property type="entry name" value="RNase_T"/>
    <property type="match status" value="1"/>
</dbReference>
<dbReference type="EMBL" id="PUBV01000010">
    <property type="protein sequence ID" value="PWB07801.1"/>
    <property type="molecule type" value="Genomic_DNA"/>
</dbReference>
<dbReference type="GO" id="GO:0006259">
    <property type="term" value="P:DNA metabolic process"/>
    <property type="evidence" value="ECO:0007669"/>
    <property type="project" value="UniProtKB-ARBA"/>
</dbReference>
<proteinExistence type="predicted"/>
<dbReference type="FunFam" id="3.30.420.10:FF:000045">
    <property type="entry name" value="3'-5' exonuclease DinG"/>
    <property type="match status" value="1"/>
</dbReference>
<keyword evidence="4" id="KW-0269">Exonuclease</keyword>
<evidence type="ECO:0000256" key="2">
    <source>
        <dbReference type="ARBA" id="ARBA00026073"/>
    </source>
</evidence>
<keyword evidence="4" id="KW-0378">Hydrolase</keyword>
<evidence type="ECO:0000256" key="1">
    <source>
        <dbReference type="ARBA" id="ARBA00025483"/>
    </source>
</evidence>
<comment type="caution">
    <text evidence="4">The sequence shown here is derived from an EMBL/GenBank/DDBJ whole genome shotgun (WGS) entry which is preliminary data.</text>
</comment>
<dbReference type="PANTHER" id="PTHR30231">
    <property type="entry name" value="DNA POLYMERASE III SUBUNIT EPSILON"/>
    <property type="match status" value="1"/>
</dbReference>
<dbReference type="GO" id="GO:0008408">
    <property type="term" value="F:3'-5' exonuclease activity"/>
    <property type="evidence" value="ECO:0007669"/>
    <property type="project" value="TreeGrafter"/>
</dbReference>
<evidence type="ECO:0000313" key="4">
    <source>
        <dbReference type="EMBL" id="PWB07801.1"/>
    </source>
</evidence>
<dbReference type="Proteomes" id="UP000244925">
    <property type="component" value="Unassembled WGS sequence"/>
</dbReference>
<dbReference type="GO" id="GO:0005829">
    <property type="term" value="C:cytosol"/>
    <property type="evidence" value="ECO:0007669"/>
    <property type="project" value="TreeGrafter"/>
</dbReference>
<comment type="subunit">
    <text evidence="2">DNA polymerase III contains a core (composed of alpha, epsilon and theta chains) that associates with a tau subunit. This core dimerizes to form the POLIII' complex. PolIII' associates with the gamma complex (composed of gamma, delta, delta', psi and chi chains) and with the beta chain to form the complete DNA polymerase III complex.</text>
</comment>
<keyword evidence="5" id="KW-1185">Reference proteome</keyword>
<reference evidence="5" key="1">
    <citation type="submission" date="2018-02" db="EMBL/GenBank/DDBJ databases">
        <authorList>
            <person name="Clavel T."/>
            <person name="Strowig T."/>
        </authorList>
    </citation>
    <scope>NUCLEOTIDE SEQUENCE [LARGE SCALE GENOMIC DNA]</scope>
    <source>
        <strain evidence="5">DSM 100764</strain>
    </source>
</reference>
<dbReference type="InterPro" id="IPR012337">
    <property type="entry name" value="RNaseH-like_sf"/>
</dbReference>
<organism evidence="4 5">
    <name type="scientific">Paramuribaculum intestinale</name>
    <dbReference type="NCBI Taxonomy" id="2094151"/>
    <lineage>
        <taxon>Bacteria</taxon>
        <taxon>Pseudomonadati</taxon>
        <taxon>Bacteroidota</taxon>
        <taxon>Bacteroidia</taxon>
        <taxon>Bacteroidales</taxon>
        <taxon>Muribaculaceae</taxon>
        <taxon>Paramuribaculum</taxon>
    </lineage>
</organism>
<feature type="domain" description="Exonuclease" evidence="3">
    <location>
        <begin position="3"/>
        <end position="166"/>
    </location>
</feature>
<gene>
    <name evidence="4" type="ORF">C5O25_06530</name>
</gene>
<protein>
    <submittedName>
        <fullName evidence="4">Exonuclease</fullName>
    </submittedName>
</protein>
<dbReference type="InterPro" id="IPR036397">
    <property type="entry name" value="RNaseH_sf"/>
</dbReference>
<dbReference type="Gene3D" id="3.30.420.10">
    <property type="entry name" value="Ribonuclease H-like superfamily/Ribonuclease H"/>
    <property type="match status" value="1"/>
</dbReference>
<dbReference type="AlphaFoldDB" id="A0A2V1IT59"/>
<accession>A0A2V1IT59</accession>
<dbReference type="InterPro" id="IPR013520">
    <property type="entry name" value="Ribonucl_H"/>
</dbReference>
<keyword evidence="4" id="KW-0540">Nuclease</keyword>
<dbReference type="SMART" id="SM00479">
    <property type="entry name" value="EXOIII"/>
    <property type="match status" value="1"/>
</dbReference>
<sequence>MNDFVAIDFETANAEPTSICAIGAVKVEGGVVTDRLYRLVKPEPDYYIRRFTECIHGIGPSDTDDAPGFWAVWPELRDFIGGRPLVAHNKRFDERCLRAACRCYGIDYPDYDFYCTLERARRTIPRTLCASFSLPSLAGFLGIPFDDHHNALADAEACAKIAMVLL</sequence>
<comment type="function">
    <text evidence="1">DNA polymerase III is a complex, multichain enzyme responsible for most of the replicative synthesis in bacteria. The epsilon subunit contain the editing function and is a proofreading 3'-5' exonuclease.</text>
</comment>
<evidence type="ECO:0000259" key="3">
    <source>
        <dbReference type="SMART" id="SM00479"/>
    </source>
</evidence>
<name>A0A2V1IT59_9BACT</name>
<dbReference type="PANTHER" id="PTHR30231:SF42">
    <property type="entry name" value="EXONUCLEASE"/>
    <property type="match status" value="1"/>
</dbReference>
<evidence type="ECO:0000313" key="5">
    <source>
        <dbReference type="Proteomes" id="UP000244925"/>
    </source>
</evidence>